<evidence type="ECO:0000256" key="2">
    <source>
        <dbReference type="SAM" id="MobiDB-lite"/>
    </source>
</evidence>
<dbReference type="Proteomes" id="UP001498398">
    <property type="component" value="Unassembled WGS sequence"/>
</dbReference>
<evidence type="ECO:0000313" key="3">
    <source>
        <dbReference type="EMBL" id="KAK7435782.1"/>
    </source>
</evidence>
<keyword evidence="4" id="KW-1185">Reference proteome</keyword>
<name>A0ABR1ILB1_9AGAR</name>
<dbReference type="EMBL" id="JBANRG010000102">
    <property type="protein sequence ID" value="KAK7435782.1"/>
    <property type="molecule type" value="Genomic_DNA"/>
</dbReference>
<feature type="region of interest" description="Disordered" evidence="2">
    <location>
        <begin position="348"/>
        <end position="379"/>
    </location>
</feature>
<proteinExistence type="predicted"/>
<feature type="region of interest" description="Disordered" evidence="2">
    <location>
        <begin position="391"/>
        <end position="447"/>
    </location>
</feature>
<reference evidence="3 4" key="1">
    <citation type="submission" date="2024-01" db="EMBL/GenBank/DDBJ databases">
        <title>A draft genome for the cacao thread blight pathogen Marasmiellus scandens.</title>
        <authorList>
            <person name="Baruah I.K."/>
            <person name="Leung J."/>
            <person name="Bukari Y."/>
            <person name="Amoako-Attah I."/>
            <person name="Meinhardt L.W."/>
            <person name="Bailey B.A."/>
            <person name="Cohen S.P."/>
        </authorList>
    </citation>
    <scope>NUCLEOTIDE SEQUENCE [LARGE SCALE GENOMIC DNA]</scope>
    <source>
        <strain evidence="3 4">GH-19</strain>
    </source>
</reference>
<keyword evidence="1" id="KW-0175">Coiled coil</keyword>
<comment type="caution">
    <text evidence="3">The sequence shown here is derived from an EMBL/GenBank/DDBJ whole genome shotgun (WGS) entry which is preliminary data.</text>
</comment>
<organism evidence="3 4">
    <name type="scientific">Marasmiellus scandens</name>
    <dbReference type="NCBI Taxonomy" id="2682957"/>
    <lineage>
        <taxon>Eukaryota</taxon>
        <taxon>Fungi</taxon>
        <taxon>Dikarya</taxon>
        <taxon>Basidiomycota</taxon>
        <taxon>Agaricomycotina</taxon>
        <taxon>Agaricomycetes</taxon>
        <taxon>Agaricomycetidae</taxon>
        <taxon>Agaricales</taxon>
        <taxon>Marasmiineae</taxon>
        <taxon>Omphalotaceae</taxon>
        <taxon>Marasmiellus</taxon>
    </lineage>
</organism>
<evidence type="ECO:0000256" key="1">
    <source>
        <dbReference type="SAM" id="Coils"/>
    </source>
</evidence>
<feature type="compositionally biased region" description="Basic and acidic residues" evidence="2">
    <location>
        <begin position="116"/>
        <end position="134"/>
    </location>
</feature>
<sequence>MPTIDLIIKLEYTSAKSWMFTDAYMPLKEMAWRLDKDLERLDLPTPDMEDIWISNCTPNTLCFSFRTKRYSDRSERVREVKRLCFIAEIRMYEEEVGEADPLGRVYRSPSVPMTAGEERESREQSLASKDEPRPVKATKTFVHSNDLPDSSIPPPSPTKFFVCVQYASDKAQWLFRHEKHTVTILLQDLEFLKLPHPAQDSIRIDEVTSSVNFFWKMKKPSALHDHVSAFFQEQFADGTKIEKKRACKIVTLKMYEERPELEYKTDTHLHRQNLYDRRITQPREEEVNESYHPSISPQSPLTSRRSIEQLEALQNTLLELDRSMKKYNISFEDGPRVFSSEVERTITPTGGPFHIATPHEGPSSVSGEATTKAHGIPIDSPALESLAIRGDDDVDVSSDPPSSRQDQGAVPPLGPSSIAPGTTFPVKSDVQPFAPSTSSGSELSSASAYTTVDHHEVKDGVSYPPLFDVTNRLKQVPSRMSNEARSSTIEQDVGTAPLPDKARLQYLSSLASRGSAETVPHNSVLAEQNLFADAHLVGGTNRPQELSSFTTYTTDAIALSPGPSGEYENAVSGEATSDNQNAELIFELTKSFWSTTRNLNALSARALVLQGMLRDLGVDDMLENGGVDELQYNLAKTRLRLQQEQVECERLSKIVEDVKRECEDPVVVPALVDGFELSVG</sequence>
<gene>
    <name evidence="3" type="ORF">VKT23_019480</name>
</gene>
<feature type="region of interest" description="Disordered" evidence="2">
    <location>
        <begin position="107"/>
        <end position="135"/>
    </location>
</feature>
<feature type="coiled-coil region" evidence="1">
    <location>
        <begin position="627"/>
        <end position="661"/>
    </location>
</feature>
<feature type="compositionally biased region" description="Low complexity" evidence="2">
    <location>
        <begin position="434"/>
        <end position="447"/>
    </location>
</feature>
<feature type="compositionally biased region" description="Polar residues" evidence="2">
    <location>
        <begin position="291"/>
        <end position="303"/>
    </location>
</feature>
<feature type="compositionally biased region" description="Low complexity" evidence="2">
    <location>
        <begin position="397"/>
        <end position="408"/>
    </location>
</feature>
<evidence type="ECO:0000313" key="4">
    <source>
        <dbReference type="Proteomes" id="UP001498398"/>
    </source>
</evidence>
<protein>
    <submittedName>
        <fullName evidence="3">Uncharacterized protein</fullName>
    </submittedName>
</protein>
<feature type="region of interest" description="Disordered" evidence="2">
    <location>
        <begin position="282"/>
        <end position="303"/>
    </location>
</feature>
<accession>A0ABR1ILB1</accession>